<dbReference type="Gene3D" id="3.40.1090.10">
    <property type="entry name" value="Cytosolic phospholipase A2 catalytic domain"/>
    <property type="match status" value="2"/>
</dbReference>
<keyword evidence="7" id="KW-1185">Reference proteome</keyword>
<feature type="domain" description="PNPLA" evidence="5">
    <location>
        <begin position="25"/>
        <end position="215"/>
    </location>
</feature>
<dbReference type="InterPro" id="IPR016035">
    <property type="entry name" value="Acyl_Trfase/lysoPLipase"/>
</dbReference>
<evidence type="ECO:0000259" key="5">
    <source>
        <dbReference type="PROSITE" id="PS51635"/>
    </source>
</evidence>
<dbReference type="RefSeq" id="WP_237875984.1">
    <property type="nucleotide sequence ID" value="NZ_JAKLTR010000020.1"/>
</dbReference>
<gene>
    <name evidence="6" type="ORF">LZZ85_23725</name>
</gene>
<evidence type="ECO:0000313" key="7">
    <source>
        <dbReference type="Proteomes" id="UP001165367"/>
    </source>
</evidence>
<evidence type="ECO:0000256" key="2">
    <source>
        <dbReference type="ARBA" id="ARBA00022963"/>
    </source>
</evidence>
<evidence type="ECO:0000256" key="1">
    <source>
        <dbReference type="ARBA" id="ARBA00022801"/>
    </source>
</evidence>
<protein>
    <submittedName>
        <fullName evidence="6">Patatin-like phospholipase family protein</fullName>
    </submittedName>
</protein>
<dbReference type="InterPro" id="IPR002641">
    <property type="entry name" value="PNPLA_dom"/>
</dbReference>
<keyword evidence="3 4" id="KW-0443">Lipid metabolism</keyword>
<dbReference type="Pfam" id="PF01734">
    <property type="entry name" value="Patatin"/>
    <property type="match status" value="1"/>
</dbReference>
<comment type="caution">
    <text evidence="6">The sequence shown here is derived from an EMBL/GenBank/DDBJ whole genome shotgun (WGS) entry which is preliminary data.</text>
</comment>
<feature type="active site" description="Nucleophile" evidence="4">
    <location>
        <position position="58"/>
    </location>
</feature>
<dbReference type="PANTHER" id="PTHR14226:SF76">
    <property type="entry name" value="NTE FAMILY PROTEIN RSSA"/>
    <property type="match status" value="1"/>
</dbReference>
<feature type="short sequence motif" description="DGA/G" evidence="4">
    <location>
        <begin position="202"/>
        <end position="204"/>
    </location>
</feature>
<dbReference type="PANTHER" id="PTHR14226">
    <property type="entry name" value="NEUROPATHY TARGET ESTERASE/SWISS CHEESE D.MELANOGASTER"/>
    <property type="match status" value="1"/>
</dbReference>
<dbReference type="PROSITE" id="PS51635">
    <property type="entry name" value="PNPLA"/>
    <property type="match status" value="1"/>
</dbReference>
<feature type="short sequence motif" description="GXSXG" evidence="4">
    <location>
        <begin position="56"/>
        <end position="60"/>
    </location>
</feature>
<dbReference type="EMBL" id="JAKLTR010000020">
    <property type="protein sequence ID" value="MCG2617327.1"/>
    <property type="molecule type" value="Genomic_DNA"/>
</dbReference>
<dbReference type="SUPFAM" id="SSF52151">
    <property type="entry name" value="FabD/lysophospholipase-like"/>
    <property type="match status" value="1"/>
</dbReference>
<dbReference type="Gene3D" id="3.10.20.310">
    <property type="entry name" value="membrane protein fhac"/>
    <property type="match status" value="1"/>
</dbReference>
<name>A0ABS9KYM6_9BACT</name>
<keyword evidence="1 4" id="KW-0378">Hydrolase</keyword>
<dbReference type="InterPro" id="IPR043864">
    <property type="entry name" value="Omp85-like_dom"/>
</dbReference>
<proteinExistence type="predicted"/>
<reference evidence="6" key="1">
    <citation type="submission" date="2022-01" db="EMBL/GenBank/DDBJ databases">
        <authorList>
            <person name="Jo J.-H."/>
            <person name="Im W.-T."/>
        </authorList>
    </citation>
    <scope>NUCLEOTIDE SEQUENCE</scope>
    <source>
        <strain evidence="6">NA20</strain>
    </source>
</reference>
<keyword evidence="2 4" id="KW-0442">Lipid degradation</keyword>
<evidence type="ECO:0000256" key="3">
    <source>
        <dbReference type="ARBA" id="ARBA00023098"/>
    </source>
</evidence>
<dbReference type="InterPro" id="IPR050301">
    <property type="entry name" value="NTE"/>
</dbReference>
<evidence type="ECO:0000256" key="4">
    <source>
        <dbReference type="PROSITE-ProRule" id="PRU01161"/>
    </source>
</evidence>
<dbReference type="CDD" id="cd07205">
    <property type="entry name" value="Pat_PNPLA6_PNPLA7_NTE1_like"/>
    <property type="match status" value="1"/>
</dbReference>
<organism evidence="6 7">
    <name type="scientific">Terrimonas ginsenosidimutans</name>
    <dbReference type="NCBI Taxonomy" id="2908004"/>
    <lineage>
        <taxon>Bacteria</taxon>
        <taxon>Pseudomonadati</taxon>
        <taxon>Bacteroidota</taxon>
        <taxon>Chitinophagia</taxon>
        <taxon>Chitinophagales</taxon>
        <taxon>Chitinophagaceae</taxon>
        <taxon>Terrimonas</taxon>
    </lineage>
</organism>
<feature type="active site" description="Proton acceptor" evidence="4">
    <location>
        <position position="202"/>
    </location>
</feature>
<feature type="short sequence motif" description="GXGXXG" evidence="4">
    <location>
        <begin position="29"/>
        <end position="34"/>
    </location>
</feature>
<dbReference type="Proteomes" id="UP001165367">
    <property type="component" value="Unassembled WGS sequence"/>
</dbReference>
<dbReference type="Pfam" id="PF19143">
    <property type="entry name" value="Omp85_2"/>
    <property type="match status" value="1"/>
</dbReference>
<evidence type="ECO:0000313" key="6">
    <source>
        <dbReference type="EMBL" id="MCG2617327.1"/>
    </source>
</evidence>
<accession>A0ABS9KYM6</accession>
<sequence length="740" mass="83646">MKVRFILLSLLFPVCLLAQRPKIGVTLSGGGAKGLAHLGILKAIDSAGIKVDYITGTSMGAILGGLYAVGYSADTLVNIVEEIDWEALFRNQTSLRSLLMEEKEESYKYVVELPWINNKFHLSTGLLEGQELWLKFSELFFPVYNVKDFSKFNIPFRCITTDVGSGEAVVMKNGEVTNAIRASMAIPSFFTAVNYEKGKLVDGGIVRNFPVRDVREMGANIVIGSNVASGLLPSDKIRNVFQILLQVAFFRESEDAKKEIPLCDIYIPFELENYNMGSFSDAAAIIEKGMEEGRKLYPKLKQMADSLDAIYGKQVYQTERLPVVPEIKISSYNVKGLDKTSPEFFVHTMGFVTNEPYTARKLADIVRRAYGTRYYKRITYALEPKADGTAHINFDVEENALTFAKLGIHYSRFSGISLVGNFTTRNFFTPNSRSLVTLNLGESLRLRAEHLQYMGRLKNFGFTLKTQFDRLDFISYDQLKQTGLYNQNYWEVSEKFHYSSQRNLTLGFGHRFEWLRFKPTITPELGFDGRSQFSTLFVYLNRNTLDRAYFANKGSKLEIEGGRIVRQDLKIDFLRNGQPLSNPDSLRATNRPFFYTTVSAEGYLPLTRKTTGFLAAQSGINFDYGDNVMNEFVIGGMVKLFRRQALFAGLQEGSVYSTAYAAVQGGLRWQVFNATYITGRANILFNNFISKSRYFQSRDVYTGYALTFSYNFALGPLDLSMMYSDQTGKVSTFINLGIPF</sequence>